<name>A0A1I5GQV7_9HYPH</name>
<evidence type="ECO:0000259" key="9">
    <source>
        <dbReference type="PROSITE" id="PS51007"/>
    </source>
</evidence>
<keyword evidence="4 8" id="KW-0732">Signal</keyword>
<sequence>MSRLEKLRVMALCVSMSAGAAPMAVAEDLPTLPDDKATLEGLGAALFFDENLSKNRNQACATCHSPDVGFADPRPNGLDGLAGRAASLGDDDQSIGDRNAPTASYAAFSPKFHLNEDGLYVGGQFLDGREPDLEGQAGGPPLNPIEMGMPDKASVVERLKENEEYVNGFKLLYGKDIFEESERAYRAMTEAIAAFERTEFFSPFDSKYDRYLRGEAEFTNEEELGRTLFFSQQFTNCNQCHQLRPRPGMEKETFTNYQYFNIGVPAHKALRAANGSKADFIDHGLLENNPHVTDKKWDGTYKTSTLRNVAVTGPYMHNGVFNDLETVIRFYNKYNSRAKSALINPETNEPWGEPEVADTIDMEKLTDGPALDERRIKALVAFLKTLTDQRYEYLLED</sequence>
<dbReference type="PROSITE" id="PS51007">
    <property type="entry name" value="CYTC"/>
    <property type="match status" value="2"/>
</dbReference>
<feature type="domain" description="Cytochrome c" evidence="9">
    <location>
        <begin position="220"/>
        <end position="387"/>
    </location>
</feature>
<comment type="subcellular location">
    <subcellularLocation>
        <location evidence="1">Cell envelope</location>
    </subcellularLocation>
</comment>
<keyword evidence="2 7" id="KW-0349">Heme</keyword>
<evidence type="ECO:0000256" key="5">
    <source>
        <dbReference type="ARBA" id="ARBA00023002"/>
    </source>
</evidence>
<dbReference type="RefSeq" id="WP_090072408.1">
    <property type="nucleotide sequence ID" value="NZ_FOVR01000005.1"/>
</dbReference>
<dbReference type="InterPro" id="IPR009056">
    <property type="entry name" value="Cyt_c-like_dom"/>
</dbReference>
<reference evidence="10 11" key="1">
    <citation type="submission" date="2016-10" db="EMBL/GenBank/DDBJ databases">
        <authorList>
            <person name="de Groot N.N."/>
        </authorList>
    </citation>
    <scope>NUCLEOTIDE SEQUENCE [LARGE SCALE GENOMIC DNA]</scope>
    <source>
        <strain evidence="10 11">CGMCC 1.9157</strain>
    </source>
</reference>
<dbReference type="SUPFAM" id="SSF46626">
    <property type="entry name" value="Cytochrome c"/>
    <property type="match status" value="2"/>
</dbReference>
<evidence type="ECO:0000313" key="10">
    <source>
        <dbReference type="EMBL" id="SFO37951.1"/>
    </source>
</evidence>
<evidence type="ECO:0000256" key="2">
    <source>
        <dbReference type="ARBA" id="ARBA00022617"/>
    </source>
</evidence>
<dbReference type="Proteomes" id="UP000199236">
    <property type="component" value="Unassembled WGS sequence"/>
</dbReference>
<dbReference type="EMBL" id="FOVR01000005">
    <property type="protein sequence ID" value="SFO37951.1"/>
    <property type="molecule type" value="Genomic_DNA"/>
</dbReference>
<dbReference type="GO" id="GO:0030313">
    <property type="term" value="C:cell envelope"/>
    <property type="evidence" value="ECO:0007669"/>
    <property type="project" value="UniProtKB-SubCell"/>
</dbReference>
<feature type="domain" description="Cytochrome c" evidence="9">
    <location>
        <begin position="38"/>
        <end position="163"/>
    </location>
</feature>
<evidence type="ECO:0000256" key="3">
    <source>
        <dbReference type="ARBA" id="ARBA00022723"/>
    </source>
</evidence>
<accession>A0A1I5GQV7</accession>
<proteinExistence type="predicted"/>
<dbReference type="PANTHER" id="PTHR30600:SF10">
    <property type="entry name" value="BLL6722 PROTEIN"/>
    <property type="match status" value="1"/>
</dbReference>
<dbReference type="Pfam" id="PF03150">
    <property type="entry name" value="CCP_MauG"/>
    <property type="match status" value="1"/>
</dbReference>
<evidence type="ECO:0000256" key="7">
    <source>
        <dbReference type="PROSITE-ProRule" id="PRU00433"/>
    </source>
</evidence>
<protein>
    <submittedName>
        <fullName evidence="10">Cytochrome c peroxidase</fullName>
    </submittedName>
</protein>
<dbReference type="PANTHER" id="PTHR30600">
    <property type="entry name" value="CYTOCHROME C PEROXIDASE-RELATED"/>
    <property type="match status" value="1"/>
</dbReference>
<feature type="signal peptide" evidence="8">
    <location>
        <begin position="1"/>
        <end position="20"/>
    </location>
</feature>
<evidence type="ECO:0000256" key="4">
    <source>
        <dbReference type="ARBA" id="ARBA00022729"/>
    </source>
</evidence>
<gene>
    <name evidence="10" type="ORF">SAMN04488056_105107</name>
</gene>
<evidence type="ECO:0000313" key="11">
    <source>
        <dbReference type="Proteomes" id="UP000199236"/>
    </source>
</evidence>
<keyword evidence="3 7" id="KW-0479">Metal-binding</keyword>
<keyword evidence="5" id="KW-0560">Oxidoreductase</keyword>
<keyword evidence="6 7" id="KW-0408">Iron</keyword>
<evidence type="ECO:0000256" key="8">
    <source>
        <dbReference type="SAM" id="SignalP"/>
    </source>
</evidence>
<keyword evidence="11" id="KW-1185">Reference proteome</keyword>
<dbReference type="InterPro" id="IPR004852">
    <property type="entry name" value="Di-haem_cyt_c_peroxidsae"/>
</dbReference>
<dbReference type="OrthoDB" id="9805202at2"/>
<dbReference type="STRING" id="655353.SAMN04488056_105107"/>
<dbReference type="InterPro" id="IPR036909">
    <property type="entry name" value="Cyt_c-like_dom_sf"/>
</dbReference>
<feature type="chain" id="PRO_5011504882" evidence="8">
    <location>
        <begin position="21"/>
        <end position="397"/>
    </location>
</feature>
<dbReference type="AlphaFoldDB" id="A0A1I5GQV7"/>
<dbReference type="InterPro" id="IPR051395">
    <property type="entry name" value="Cytochrome_c_Peroxidase/MauG"/>
</dbReference>
<dbReference type="GO" id="GO:0004130">
    <property type="term" value="F:cytochrome-c peroxidase activity"/>
    <property type="evidence" value="ECO:0007669"/>
    <property type="project" value="TreeGrafter"/>
</dbReference>
<dbReference type="GO" id="GO:0009055">
    <property type="term" value="F:electron transfer activity"/>
    <property type="evidence" value="ECO:0007669"/>
    <property type="project" value="InterPro"/>
</dbReference>
<organism evidence="10 11">
    <name type="scientific">Cohaesibacter marisflavi</name>
    <dbReference type="NCBI Taxonomy" id="655353"/>
    <lineage>
        <taxon>Bacteria</taxon>
        <taxon>Pseudomonadati</taxon>
        <taxon>Pseudomonadota</taxon>
        <taxon>Alphaproteobacteria</taxon>
        <taxon>Hyphomicrobiales</taxon>
        <taxon>Cohaesibacteraceae</taxon>
    </lineage>
</organism>
<dbReference type="GO" id="GO:0046872">
    <property type="term" value="F:metal ion binding"/>
    <property type="evidence" value="ECO:0007669"/>
    <property type="project" value="UniProtKB-KW"/>
</dbReference>
<evidence type="ECO:0000256" key="1">
    <source>
        <dbReference type="ARBA" id="ARBA00004196"/>
    </source>
</evidence>
<dbReference type="Gene3D" id="1.10.760.10">
    <property type="entry name" value="Cytochrome c-like domain"/>
    <property type="match status" value="2"/>
</dbReference>
<evidence type="ECO:0000256" key="6">
    <source>
        <dbReference type="ARBA" id="ARBA00023004"/>
    </source>
</evidence>
<dbReference type="GO" id="GO:0020037">
    <property type="term" value="F:heme binding"/>
    <property type="evidence" value="ECO:0007669"/>
    <property type="project" value="InterPro"/>
</dbReference>
<keyword evidence="10" id="KW-0575">Peroxidase</keyword>